<proteinExistence type="predicted"/>
<comment type="caution">
    <text evidence="1">The sequence shown here is derived from an EMBL/GenBank/DDBJ whole genome shotgun (WGS) entry which is preliminary data.</text>
</comment>
<gene>
    <name evidence="1" type="ORF">S01H1_65654</name>
</gene>
<dbReference type="AlphaFoldDB" id="X0XU13"/>
<organism evidence="1">
    <name type="scientific">marine sediment metagenome</name>
    <dbReference type="NCBI Taxonomy" id="412755"/>
    <lineage>
        <taxon>unclassified sequences</taxon>
        <taxon>metagenomes</taxon>
        <taxon>ecological metagenomes</taxon>
    </lineage>
</organism>
<accession>X0XU13</accession>
<reference evidence="1" key="1">
    <citation type="journal article" date="2014" name="Front. Microbiol.">
        <title>High frequency of phylogenetically diverse reductive dehalogenase-homologous genes in deep subseafloor sedimentary metagenomes.</title>
        <authorList>
            <person name="Kawai M."/>
            <person name="Futagami T."/>
            <person name="Toyoda A."/>
            <person name="Takaki Y."/>
            <person name="Nishi S."/>
            <person name="Hori S."/>
            <person name="Arai W."/>
            <person name="Tsubouchi T."/>
            <person name="Morono Y."/>
            <person name="Uchiyama I."/>
            <person name="Ito T."/>
            <person name="Fujiyama A."/>
            <person name="Inagaki F."/>
            <person name="Takami H."/>
        </authorList>
    </citation>
    <scope>NUCLEOTIDE SEQUENCE</scope>
    <source>
        <strain evidence="1">Expedition CK06-06</strain>
    </source>
</reference>
<protein>
    <recommendedName>
        <fullName evidence="2">Phage minor tail protein L</fullName>
    </recommendedName>
</protein>
<dbReference type="EMBL" id="BARS01043355">
    <property type="protein sequence ID" value="GAG38787.1"/>
    <property type="molecule type" value="Genomic_DNA"/>
</dbReference>
<sequence length="146" mass="16145">VDRSMESYIQSYNYLRGLSVSCLSAFTKHLPIGSAAEYIGETPDRFAVMKEKMYVDSTTSNEQAVSFSCKPKFMIKNKILPGRTFSRECQWVDYGTASTASNCRVGPATFAANPTCDRTLDNCVARGNKNRFGGFVSIPQRGITVI</sequence>
<evidence type="ECO:0000313" key="1">
    <source>
        <dbReference type="EMBL" id="GAG38787.1"/>
    </source>
</evidence>
<name>X0XU13_9ZZZZ</name>
<feature type="non-terminal residue" evidence="1">
    <location>
        <position position="1"/>
    </location>
</feature>
<evidence type="ECO:0008006" key="2">
    <source>
        <dbReference type="Google" id="ProtNLM"/>
    </source>
</evidence>